<reference evidence="7 8" key="1">
    <citation type="submission" date="2019-02" db="EMBL/GenBank/DDBJ databases">
        <title>Deep-cultivation of Planctomycetes and their phenomic and genomic characterization uncovers novel biology.</title>
        <authorList>
            <person name="Wiegand S."/>
            <person name="Jogler M."/>
            <person name="Boedeker C."/>
            <person name="Pinto D."/>
            <person name="Vollmers J."/>
            <person name="Rivas-Marin E."/>
            <person name="Kohn T."/>
            <person name="Peeters S.H."/>
            <person name="Heuer A."/>
            <person name="Rast P."/>
            <person name="Oberbeckmann S."/>
            <person name="Bunk B."/>
            <person name="Jeske O."/>
            <person name="Meyerdierks A."/>
            <person name="Storesund J.E."/>
            <person name="Kallscheuer N."/>
            <person name="Luecker S."/>
            <person name="Lage O.M."/>
            <person name="Pohl T."/>
            <person name="Merkel B.J."/>
            <person name="Hornburger P."/>
            <person name="Mueller R.-W."/>
            <person name="Bruemmer F."/>
            <person name="Labrenz M."/>
            <person name="Spormann A.M."/>
            <person name="Op den Camp H."/>
            <person name="Overmann J."/>
            <person name="Amann R."/>
            <person name="Jetten M.S.M."/>
            <person name="Mascher T."/>
            <person name="Medema M.H."/>
            <person name="Devos D.P."/>
            <person name="Kaster A.-K."/>
            <person name="Ovreas L."/>
            <person name="Rohde M."/>
            <person name="Galperin M.Y."/>
            <person name="Jogler C."/>
        </authorList>
    </citation>
    <scope>NUCLEOTIDE SEQUENCE [LARGE SCALE GENOMIC DNA]</scope>
    <source>
        <strain evidence="5 7">HG66A1</strain>
        <strain evidence="6 8">V6</strain>
    </source>
</reference>
<accession>A0A5A8BAF2</accession>
<dbReference type="EMBL" id="CP036347">
    <property type="protein sequence ID" value="QDU01171.1"/>
    <property type="molecule type" value="Genomic_DNA"/>
</dbReference>
<keyword evidence="3" id="KW-1005">Bacterial flagellum biogenesis</keyword>
<evidence type="ECO:0000313" key="6">
    <source>
        <dbReference type="EMBL" id="QDU01171.1"/>
    </source>
</evidence>
<dbReference type="AlphaFoldDB" id="A0A517W7F2"/>
<evidence type="ECO:0000256" key="1">
    <source>
        <dbReference type="ARBA" id="ARBA00002397"/>
    </source>
</evidence>
<evidence type="ECO:0000256" key="2">
    <source>
        <dbReference type="ARBA" id="ARBA00007703"/>
    </source>
</evidence>
<dbReference type="Pfam" id="PF05130">
    <property type="entry name" value="FlgN"/>
    <property type="match status" value="1"/>
</dbReference>
<dbReference type="EMBL" id="CP036266">
    <property type="protein sequence ID" value="QDT19102.1"/>
    <property type="molecule type" value="Genomic_DNA"/>
</dbReference>
<dbReference type="Proteomes" id="UP000320421">
    <property type="component" value="Chromosome"/>
</dbReference>
<dbReference type="RefSeq" id="WP_145036904.1">
    <property type="nucleotide sequence ID" value="NZ_CP036266.1"/>
</dbReference>
<accession>A0A517PIA0</accession>
<feature type="compositionally biased region" description="Polar residues" evidence="4">
    <location>
        <begin position="155"/>
        <end position="164"/>
    </location>
</feature>
<dbReference type="OrthoDB" id="212991at2"/>
<feature type="region of interest" description="Disordered" evidence="4">
    <location>
        <begin position="155"/>
        <end position="175"/>
    </location>
</feature>
<evidence type="ECO:0000256" key="4">
    <source>
        <dbReference type="SAM" id="MobiDB-lite"/>
    </source>
</evidence>
<comment type="function">
    <text evidence="1">Required for the efficient initiation of filament assembly.</text>
</comment>
<name>A0A517W7F2_9PLAN</name>
<dbReference type="Proteomes" id="UP000320722">
    <property type="component" value="Chromosome"/>
</dbReference>
<organism evidence="6 8">
    <name type="scientific">Gimesia chilikensis</name>
    <dbReference type="NCBI Taxonomy" id="2605989"/>
    <lineage>
        <taxon>Bacteria</taxon>
        <taxon>Pseudomonadati</taxon>
        <taxon>Planctomycetota</taxon>
        <taxon>Planctomycetia</taxon>
        <taxon>Planctomycetales</taxon>
        <taxon>Planctomycetaceae</taxon>
        <taxon>Gimesia</taxon>
    </lineage>
</organism>
<keyword evidence="7" id="KW-1185">Reference proteome</keyword>
<comment type="similarity">
    <text evidence="2">Belongs to the FlgN family.</text>
</comment>
<dbReference type="GO" id="GO:0044780">
    <property type="term" value="P:bacterial-type flagellum assembly"/>
    <property type="evidence" value="ECO:0007669"/>
    <property type="project" value="InterPro"/>
</dbReference>
<evidence type="ECO:0000256" key="3">
    <source>
        <dbReference type="ARBA" id="ARBA00022795"/>
    </source>
</evidence>
<sequence length="175" mass="19425">MHAAPTAPVPAQHQQLLGKLTGILNDLEPIQKKLLELYEQKSQALKQVDPERIEQLAVIEEQLTNTLQFILLRRQQLLQTAEQLGLPAGSLQELLPGLGLGIEVSEPIAERIEVVQQRSQKLRHESWVQWIVAQRSFQHYSQILELIAHAGKKTPTYSGGQNENGSGGAIFDASA</sequence>
<protein>
    <submittedName>
        <fullName evidence="6">FlgN protein</fullName>
    </submittedName>
</protein>
<evidence type="ECO:0000313" key="5">
    <source>
        <dbReference type="EMBL" id="QDT19102.1"/>
    </source>
</evidence>
<evidence type="ECO:0000313" key="7">
    <source>
        <dbReference type="Proteomes" id="UP000320421"/>
    </source>
</evidence>
<dbReference type="Gene3D" id="1.20.58.300">
    <property type="entry name" value="FlgN-like"/>
    <property type="match status" value="1"/>
</dbReference>
<accession>A0A517W7F2</accession>
<proteinExistence type="inferred from homology"/>
<gene>
    <name evidence="5" type="ORF">HG66A1_08660</name>
    <name evidence="6" type="ORF">V6x_08500</name>
</gene>
<dbReference type="InterPro" id="IPR007809">
    <property type="entry name" value="FlgN-like"/>
</dbReference>
<dbReference type="InterPro" id="IPR036679">
    <property type="entry name" value="FlgN-like_sf"/>
</dbReference>
<dbReference type="SUPFAM" id="SSF140566">
    <property type="entry name" value="FlgN-like"/>
    <property type="match status" value="1"/>
</dbReference>
<evidence type="ECO:0000313" key="8">
    <source>
        <dbReference type="Proteomes" id="UP000320722"/>
    </source>
</evidence>